<name>A0A4R6J209_9BACT</name>
<comment type="caution">
    <text evidence="1">The sequence shown here is derived from an EMBL/GenBank/DDBJ whole genome shotgun (WGS) entry which is preliminary data.</text>
</comment>
<dbReference type="OrthoDB" id="1275259at2"/>
<organism evidence="1 2">
    <name type="scientific">Sediminibacterium goheungense</name>
    <dbReference type="NCBI Taxonomy" id="1086393"/>
    <lineage>
        <taxon>Bacteria</taxon>
        <taxon>Pseudomonadati</taxon>
        <taxon>Bacteroidota</taxon>
        <taxon>Chitinophagia</taxon>
        <taxon>Chitinophagales</taxon>
        <taxon>Chitinophagaceae</taxon>
        <taxon>Sediminibacterium</taxon>
    </lineage>
</organism>
<dbReference type="Proteomes" id="UP000295741">
    <property type="component" value="Unassembled WGS sequence"/>
</dbReference>
<protein>
    <submittedName>
        <fullName evidence="1">Uncharacterized protein</fullName>
    </submittedName>
</protein>
<dbReference type="RefSeq" id="WP_133473424.1">
    <property type="nucleotide sequence ID" value="NZ_SNWP01000010.1"/>
</dbReference>
<evidence type="ECO:0000313" key="1">
    <source>
        <dbReference type="EMBL" id="TDO28801.1"/>
    </source>
</evidence>
<evidence type="ECO:0000313" key="2">
    <source>
        <dbReference type="Proteomes" id="UP000295741"/>
    </source>
</evidence>
<dbReference type="EMBL" id="SNWP01000010">
    <property type="protein sequence ID" value="TDO28801.1"/>
    <property type="molecule type" value="Genomic_DNA"/>
</dbReference>
<dbReference type="AlphaFoldDB" id="A0A4R6J209"/>
<accession>A0A4R6J209</accession>
<sequence>MGTSCGGIAIKTDTTKIDLYKVVKTIFGNEFEKSESYCDSRTNNCVYIGKTRDFLVIINSYLIDTFLKKIKTKDIQAYLKLFFNSDFIFAFEIYDSGDTYSYTLLYNGTVKRQFKAVIYETTTDIGEPDPIEQKWRNGTTIKEDLGGGESQLLYKHPVTGELCPESSLPRTILLELMQEKLGFTSENMDKVLVEKGYYKKNATTLTEQAPDNNFTAGPIKISWWKQG</sequence>
<keyword evidence="2" id="KW-1185">Reference proteome</keyword>
<reference evidence="1 2" key="1">
    <citation type="submission" date="2019-03" db="EMBL/GenBank/DDBJ databases">
        <title>Genomic Encyclopedia of Archaeal and Bacterial Type Strains, Phase II (KMG-II): from individual species to whole genera.</title>
        <authorList>
            <person name="Goeker M."/>
        </authorList>
    </citation>
    <scope>NUCLEOTIDE SEQUENCE [LARGE SCALE GENOMIC DNA]</scope>
    <source>
        <strain evidence="1 2">DSM 28323</strain>
    </source>
</reference>
<gene>
    <name evidence="1" type="ORF">BC659_0881</name>
</gene>
<proteinExistence type="predicted"/>